<evidence type="ECO:0000256" key="11">
    <source>
        <dbReference type="ARBA" id="ARBA00023014"/>
    </source>
</evidence>
<comment type="caution">
    <text evidence="15">The sequence shown here is derived from an EMBL/GenBank/DDBJ whole genome shotgun (WGS) entry which is preliminary data.</text>
</comment>
<dbReference type="InterPro" id="IPR039261">
    <property type="entry name" value="FNR_nucleotide-bd"/>
</dbReference>
<evidence type="ECO:0000256" key="6">
    <source>
        <dbReference type="ARBA" id="ARBA00022723"/>
    </source>
</evidence>
<evidence type="ECO:0000256" key="10">
    <source>
        <dbReference type="ARBA" id="ARBA00023004"/>
    </source>
</evidence>
<evidence type="ECO:0000313" key="15">
    <source>
        <dbReference type="EMBL" id="MBB5206092.1"/>
    </source>
</evidence>
<comment type="cofactor">
    <cofactor evidence="1">
        <name>FAD</name>
        <dbReference type="ChEBI" id="CHEBI:57692"/>
    </cofactor>
</comment>
<dbReference type="RefSeq" id="WP_138856378.1">
    <property type="nucleotide sequence ID" value="NZ_CP040709.1"/>
</dbReference>
<feature type="domain" description="FAD-binding FR-type" evidence="14">
    <location>
        <begin position="167"/>
        <end position="269"/>
    </location>
</feature>
<keyword evidence="3" id="KW-0285">Flavoprotein</keyword>
<evidence type="ECO:0000256" key="9">
    <source>
        <dbReference type="ARBA" id="ARBA00023002"/>
    </source>
</evidence>
<organism evidence="15 16">
    <name type="scientific">Inhella inkyongensis</name>
    <dbReference type="NCBI Taxonomy" id="392593"/>
    <lineage>
        <taxon>Bacteria</taxon>
        <taxon>Pseudomonadati</taxon>
        <taxon>Pseudomonadota</taxon>
        <taxon>Betaproteobacteria</taxon>
        <taxon>Burkholderiales</taxon>
        <taxon>Sphaerotilaceae</taxon>
        <taxon>Inhella</taxon>
    </lineage>
</organism>
<accession>A0A840S8Z7</accession>
<keyword evidence="12 13" id="KW-0472">Membrane</keyword>
<dbReference type="AlphaFoldDB" id="A0A840S8Z7"/>
<dbReference type="InterPro" id="IPR017938">
    <property type="entry name" value="Riboflavin_synthase-like_b-brl"/>
</dbReference>
<keyword evidence="11" id="KW-0411">Iron-sulfur</keyword>
<dbReference type="Gene3D" id="2.40.30.10">
    <property type="entry name" value="Translation factors"/>
    <property type="match status" value="1"/>
</dbReference>
<dbReference type="Gene3D" id="3.40.50.80">
    <property type="entry name" value="Nucleotide-binding domain of ferredoxin-NADP reductase (FNR) module"/>
    <property type="match status" value="1"/>
</dbReference>
<reference evidence="15 16" key="1">
    <citation type="submission" date="2020-08" db="EMBL/GenBank/DDBJ databases">
        <title>Genomic Encyclopedia of Type Strains, Phase IV (KMG-IV): sequencing the most valuable type-strain genomes for metagenomic binning, comparative biology and taxonomic classification.</title>
        <authorList>
            <person name="Goeker M."/>
        </authorList>
    </citation>
    <scope>NUCLEOTIDE SEQUENCE [LARGE SCALE GENOMIC DNA]</scope>
    <source>
        <strain evidence="15 16">DSM 23958</strain>
    </source>
</reference>
<keyword evidence="4 13" id="KW-0812">Transmembrane</keyword>
<dbReference type="InterPro" id="IPR013130">
    <property type="entry name" value="Fe3_Rdtase_TM_dom"/>
</dbReference>
<dbReference type="InterPro" id="IPR008333">
    <property type="entry name" value="Cbr1-like_FAD-bd_dom"/>
</dbReference>
<dbReference type="GO" id="GO:0051537">
    <property type="term" value="F:2 iron, 2 sulfur cluster binding"/>
    <property type="evidence" value="ECO:0007669"/>
    <property type="project" value="UniProtKB-KW"/>
</dbReference>
<evidence type="ECO:0000256" key="1">
    <source>
        <dbReference type="ARBA" id="ARBA00001974"/>
    </source>
</evidence>
<dbReference type="OrthoDB" id="9806195at2"/>
<dbReference type="GO" id="GO:0016491">
    <property type="term" value="F:oxidoreductase activity"/>
    <property type="evidence" value="ECO:0007669"/>
    <property type="project" value="UniProtKB-KW"/>
</dbReference>
<dbReference type="GO" id="GO:0050660">
    <property type="term" value="F:flavin adenine dinucleotide binding"/>
    <property type="evidence" value="ECO:0007669"/>
    <property type="project" value="TreeGrafter"/>
</dbReference>
<feature type="transmembrane region" description="Helical" evidence="13">
    <location>
        <begin position="117"/>
        <end position="137"/>
    </location>
</feature>
<dbReference type="PANTHER" id="PTHR47354">
    <property type="entry name" value="NADH OXIDOREDUCTASE HCR"/>
    <property type="match status" value="1"/>
</dbReference>
<dbReference type="PROSITE" id="PS51384">
    <property type="entry name" value="FAD_FR"/>
    <property type="match status" value="1"/>
</dbReference>
<dbReference type="Proteomes" id="UP000554837">
    <property type="component" value="Unassembled WGS sequence"/>
</dbReference>
<evidence type="ECO:0000256" key="12">
    <source>
        <dbReference type="ARBA" id="ARBA00023136"/>
    </source>
</evidence>
<keyword evidence="9" id="KW-0560">Oxidoreductase</keyword>
<evidence type="ECO:0000256" key="5">
    <source>
        <dbReference type="ARBA" id="ARBA00022714"/>
    </source>
</evidence>
<feature type="transmembrane region" description="Helical" evidence="13">
    <location>
        <begin position="143"/>
        <end position="163"/>
    </location>
</feature>
<evidence type="ECO:0000256" key="8">
    <source>
        <dbReference type="ARBA" id="ARBA00022989"/>
    </source>
</evidence>
<comment type="subcellular location">
    <subcellularLocation>
        <location evidence="2">Membrane</location>
        <topology evidence="2">Multi-pass membrane protein</topology>
    </subcellularLocation>
</comment>
<evidence type="ECO:0000256" key="2">
    <source>
        <dbReference type="ARBA" id="ARBA00004141"/>
    </source>
</evidence>
<keyword evidence="6" id="KW-0479">Metal-binding</keyword>
<keyword evidence="5" id="KW-0001">2Fe-2S</keyword>
<dbReference type="Pfam" id="PF01794">
    <property type="entry name" value="Ferric_reduct"/>
    <property type="match status" value="1"/>
</dbReference>
<protein>
    <submittedName>
        <fullName evidence="15">Putative ferric reductase</fullName>
    </submittedName>
</protein>
<dbReference type="SUPFAM" id="SSF52343">
    <property type="entry name" value="Ferredoxin reductase-like, C-terminal NADP-linked domain"/>
    <property type="match status" value="1"/>
</dbReference>
<dbReference type="SUPFAM" id="SSF63380">
    <property type="entry name" value="Riboflavin synthase domain-like"/>
    <property type="match status" value="1"/>
</dbReference>
<dbReference type="Pfam" id="PF00970">
    <property type="entry name" value="FAD_binding_6"/>
    <property type="match status" value="1"/>
</dbReference>
<sequence>MQLDWLNTPGLSAVSAWGGCALLLLSLLLMLREPALARRLGGWETMARAHHRAGVWGYALLLLHTLGWAQRTPSADWVVQSLSHPALFLGWLALLGLMAGLALSFSQTLPPRRWRALHQLLGLCLPLGLLHALLLGPQRPTQFVLQALLALALATLGWRALVINRGLSAQPYRVCALQHPTSQVVTLRLEPLALPLALRPGQFVLARFPVQSAYAGCGEFHPFSVSAVGAQGRLELTIKDLGRCSGRLQQVPVGADVQLQGPFGRALDPSPGKAQLWVAGGIGITPFMAALRQGPPSEPTTLLYLYRQASEATFLDELLDLERELPNLQLLHAQDPQAQCLDGLLARVAALAAREVQVCGPPALLRVALPRLHAAGVTPGAIHVERFELRS</sequence>
<dbReference type="InterPro" id="IPR050415">
    <property type="entry name" value="MRET"/>
</dbReference>
<dbReference type="EMBL" id="JACHHO010000007">
    <property type="protein sequence ID" value="MBB5206092.1"/>
    <property type="molecule type" value="Genomic_DNA"/>
</dbReference>
<dbReference type="GO" id="GO:0046872">
    <property type="term" value="F:metal ion binding"/>
    <property type="evidence" value="ECO:0007669"/>
    <property type="project" value="UniProtKB-KW"/>
</dbReference>
<evidence type="ECO:0000256" key="13">
    <source>
        <dbReference type="SAM" id="Phobius"/>
    </source>
</evidence>
<evidence type="ECO:0000313" key="16">
    <source>
        <dbReference type="Proteomes" id="UP000554837"/>
    </source>
</evidence>
<evidence type="ECO:0000256" key="7">
    <source>
        <dbReference type="ARBA" id="ARBA00022827"/>
    </source>
</evidence>
<feature type="transmembrane region" description="Helical" evidence="13">
    <location>
        <begin position="53"/>
        <end position="70"/>
    </location>
</feature>
<proteinExistence type="predicted"/>
<feature type="transmembrane region" description="Helical" evidence="13">
    <location>
        <begin position="12"/>
        <end position="32"/>
    </location>
</feature>
<keyword evidence="16" id="KW-1185">Reference proteome</keyword>
<dbReference type="PANTHER" id="PTHR47354:SF8">
    <property type="entry name" value="1,2-PHENYLACETYL-COA EPOXIDASE, SUBUNIT E"/>
    <property type="match status" value="1"/>
</dbReference>
<evidence type="ECO:0000256" key="4">
    <source>
        <dbReference type="ARBA" id="ARBA00022692"/>
    </source>
</evidence>
<dbReference type="InterPro" id="IPR017927">
    <property type="entry name" value="FAD-bd_FR_type"/>
</dbReference>
<feature type="transmembrane region" description="Helical" evidence="13">
    <location>
        <begin position="82"/>
        <end position="105"/>
    </location>
</feature>
<name>A0A840S8Z7_9BURK</name>
<keyword evidence="10" id="KW-0408">Iron</keyword>
<gene>
    <name evidence="15" type="ORF">HNQ51_003435</name>
</gene>
<keyword evidence="7" id="KW-0274">FAD</keyword>
<dbReference type="GO" id="GO:0016020">
    <property type="term" value="C:membrane"/>
    <property type="evidence" value="ECO:0007669"/>
    <property type="project" value="UniProtKB-SubCell"/>
</dbReference>
<evidence type="ECO:0000256" key="3">
    <source>
        <dbReference type="ARBA" id="ARBA00022630"/>
    </source>
</evidence>
<keyword evidence="8 13" id="KW-1133">Transmembrane helix</keyword>
<evidence type="ECO:0000259" key="14">
    <source>
        <dbReference type="PROSITE" id="PS51384"/>
    </source>
</evidence>